<dbReference type="AlphaFoldDB" id="A0AAV9NB06"/>
<keyword evidence="2" id="KW-1185">Reference proteome</keyword>
<dbReference type="Proteomes" id="UP001358417">
    <property type="component" value="Unassembled WGS sequence"/>
</dbReference>
<dbReference type="EMBL" id="JAVRRD010000011">
    <property type="protein sequence ID" value="KAK5053725.1"/>
    <property type="molecule type" value="Genomic_DNA"/>
</dbReference>
<dbReference type="RefSeq" id="XP_064706850.1">
    <property type="nucleotide sequence ID" value="XM_064845305.1"/>
</dbReference>
<sequence length="240" mass="27551">MFRSDLELGLLLGTKVWCPIEEVPGYEVLVEMRQELPRDYCRSNQPPYRQVVPVLEEILLDTLSFANRLNRASRGPRKPTDYYFHQTVVLLGHRLLNLSTFVDSAFDSEFDKNLHLGLSTFVATFFIGPTHKISDFKLLAGILRTAAETSLSKDKANMEIMLWTLSLARADMFDEIGDDWLIQTAKSLISHLGIQSQEDFERMLHKYPWVDPLHSESAQKIFSDLCQHNSEIMKSLTNDV</sequence>
<organism evidence="1 2">
    <name type="scientific">Exophiala bonariae</name>
    <dbReference type="NCBI Taxonomy" id="1690606"/>
    <lineage>
        <taxon>Eukaryota</taxon>
        <taxon>Fungi</taxon>
        <taxon>Dikarya</taxon>
        <taxon>Ascomycota</taxon>
        <taxon>Pezizomycotina</taxon>
        <taxon>Eurotiomycetes</taxon>
        <taxon>Chaetothyriomycetidae</taxon>
        <taxon>Chaetothyriales</taxon>
        <taxon>Herpotrichiellaceae</taxon>
        <taxon>Exophiala</taxon>
    </lineage>
</organism>
<dbReference type="GeneID" id="89969902"/>
<evidence type="ECO:0000313" key="1">
    <source>
        <dbReference type="EMBL" id="KAK5053725.1"/>
    </source>
</evidence>
<protein>
    <submittedName>
        <fullName evidence="1">Uncharacterized protein</fullName>
    </submittedName>
</protein>
<proteinExistence type="predicted"/>
<accession>A0AAV9NB06</accession>
<reference evidence="1 2" key="1">
    <citation type="submission" date="2023-08" db="EMBL/GenBank/DDBJ databases">
        <title>Black Yeasts Isolated from many extreme environments.</title>
        <authorList>
            <person name="Coleine C."/>
            <person name="Stajich J.E."/>
            <person name="Selbmann L."/>
        </authorList>
    </citation>
    <scope>NUCLEOTIDE SEQUENCE [LARGE SCALE GENOMIC DNA]</scope>
    <source>
        <strain evidence="1 2">CCFEE 5792</strain>
    </source>
</reference>
<gene>
    <name evidence="1" type="ORF">LTR84_001686</name>
</gene>
<name>A0AAV9NB06_9EURO</name>
<evidence type="ECO:0000313" key="2">
    <source>
        <dbReference type="Proteomes" id="UP001358417"/>
    </source>
</evidence>
<comment type="caution">
    <text evidence="1">The sequence shown here is derived from an EMBL/GenBank/DDBJ whole genome shotgun (WGS) entry which is preliminary data.</text>
</comment>